<proteinExistence type="predicted"/>
<dbReference type="AlphaFoldDB" id="A0A143YW03"/>
<accession>A0A143YW03</accession>
<dbReference type="Pfam" id="PF06445">
    <property type="entry name" value="GyrI-like"/>
    <property type="match status" value="1"/>
</dbReference>
<name>A0A143YW03_9LACT</name>
<evidence type="ECO:0000259" key="1">
    <source>
        <dbReference type="SMART" id="SM00871"/>
    </source>
</evidence>
<feature type="domain" description="AraC effector-binding" evidence="1">
    <location>
        <begin position="5"/>
        <end position="153"/>
    </location>
</feature>
<dbReference type="InterPro" id="IPR029442">
    <property type="entry name" value="GyrI-like"/>
</dbReference>
<dbReference type="InterPro" id="IPR011256">
    <property type="entry name" value="Reg_factor_effector_dom_sf"/>
</dbReference>
<protein>
    <recommendedName>
        <fullName evidence="1">AraC effector-binding domain-containing protein</fullName>
    </recommendedName>
</protein>
<reference evidence="2 3" key="1">
    <citation type="submission" date="2016-02" db="EMBL/GenBank/DDBJ databases">
        <authorList>
            <person name="Wen L."/>
            <person name="He K."/>
            <person name="Yang H."/>
        </authorList>
    </citation>
    <scope>NUCLEOTIDE SEQUENCE [LARGE SCALE GENOMIC DNA]</scope>
    <source>
        <strain evidence="2">Trichococcus palustris</strain>
    </source>
</reference>
<gene>
    <name evidence="2" type="ORF">Tpal_2411</name>
</gene>
<dbReference type="Gene3D" id="3.20.80.10">
    <property type="entry name" value="Regulatory factor, effector binding domain"/>
    <property type="match status" value="1"/>
</dbReference>
<keyword evidence="3" id="KW-1185">Reference proteome</keyword>
<dbReference type="STRING" id="140314.SAMN04488076_10727"/>
<dbReference type="InterPro" id="IPR010499">
    <property type="entry name" value="AraC_E-bd"/>
</dbReference>
<organism evidence="2 3">
    <name type="scientific">Trichococcus palustris</name>
    <dbReference type="NCBI Taxonomy" id="140314"/>
    <lineage>
        <taxon>Bacteria</taxon>
        <taxon>Bacillati</taxon>
        <taxon>Bacillota</taxon>
        <taxon>Bacilli</taxon>
        <taxon>Lactobacillales</taxon>
        <taxon>Carnobacteriaceae</taxon>
        <taxon>Trichococcus</taxon>
    </lineage>
</organism>
<dbReference type="EMBL" id="FJNE01000008">
    <property type="protein sequence ID" value="CZQ99729.1"/>
    <property type="molecule type" value="Genomic_DNA"/>
</dbReference>
<sequence>MGRISAITLTDQPEQRVLSIKTETTMKAMQTEIEACREKILTYLILLGELPAGPSFTVYYSFTKQNVELEVGYPVAKILPPRDEISMSAIPGGKKVSCLHIGPYNEIPKIYQELDTWLEANDYETDGTSVETYYNGEGYSPEEYLTKIELPIQEKDEPA</sequence>
<evidence type="ECO:0000313" key="3">
    <source>
        <dbReference type="Proteomes" id="UP000242754"/>
    </source>
</evidence>
<evidence type="ECO:0000313" key="2">
    <source>
        <dbReference type="EMBL" id="CZQ99729.1"/>
    </source>
</evidence>
<dbReference type="SUPFAM" id="SSF55136">
    <property type="entry name" value="Probable bacterial effector-binding domain"/>
    <property type="match status" value="1"/>
</dbReference>
<dbReference type="Proteomes" id="UP000242754">
    <property type="component" value="Unassembled WGS sequence"/>
</dbReference>
<dbReference type="SMART" id="SM00871">
    <property type="entry name" value="AraC_E_bind"/>
    <property type="match status" value="1"/>
</dbReference>